<accession>A0A179T7C6</accession>
<dbReference type="Gene3D" id="1.10.260.40">
    <property type="entry name" value="lambda repressor-like DNA-binding domains"/>
    <property type="match status" value="1"/>
</dbReference>
<dbReference type="GO" id="GO:0000976">
    <property type="term" value="F:transcription cis-regulatory region binding"/>
    <property type="evidence" value="ECO:0007669"/>
    <property type="project" value="TreeGrafter"/>
</dbReference>
<dbReference type="InterPro" id="IPR028082">
    <property type="entry name" value="Peripla_BP_I"/>
</dbReference>
<keyword evidence="7" id="KW-1185">Reference proteome</keyword>
<evidence type="ECO:0000256" key="3">
    <source>
        <dbReference type="ARBA" id="ARBA00023163"/>
    </source>
</evidence>
<gene>
    <name evidence="6" type="ORF">A6K24_01645</name>
</gene>
<dbReference type="PANTHER" id="PTHR30146">
    <property type="entry name" value="LACI-RELATED TRANSCRIPTIONAL REPRESSOR"/>
    <property type="match status" value="1"/>
</dbReference>
<evidence type="ECO:0000256" key="2">
    <source>
        <dbReference type="ARBA" id="ARBA00023125"/>
    </source>
</evidence>
<organism evidence="6 7">
    <name type="scientific">Metabacillus litoralis</name>
    <dbReference type="NCBI Taxonomy" id="152268"/>
    <lineage>
        <taxon>Bacteria</taxon>
        <taxon>Bacillati</taxon>
        <taxon>Bacillota</taxon>
        <taxon>Bacilli</taxon>
        <taxon>Bacillales</taxon>
        <taxon>Bacillaceae</taxon>
        <taxon>Metabacillus</taxon>
    </lineage>
</organism>
<dbReference type="PANTHER" id="PTHR30146:SF154">
    <property type="entry name" value="TRANSCRIPTION REGULATOR, MEMBER OF GALR FAMILY"/>
    <property type="match status" value="1"/>
</dbReference>
<sequence length="326" mass="36139">MVTIADIAKMAGVAKSTVSRYLNGGSVSQATKQKIEKIIEKTDYVPNSFAQSLKARMTNLIGVVVPRLDSYTASRTMIGIDDQLRELNLKMIVANSSLSVEREIENIYSLAKQKVAGLILLATEITDAHLEAFKKINIPILVVGQKHKDIHCLIHNDEQGAYELGKYVVSKGHKKIAFLGVTEKDIAVGFKRKEGFKKAIMEGWNSSIQYYETTFNSDDAREMAKEIIDNFNPSIIVCATDNIALGVMKAAHQNGLRIPNDLSITGFGGYSVSEYTNPGLTTVKFNYKLAGQIAARKINDLICKKDIERCTVLDFEILKRESVDKI</sequence>
<reference evidence="7" key="1">
    <citation type="submission" date="2016-04" db="EMBL/GenBank/DDBJ databases">
        <authorList>
            <person name="Lyu Z."/>
            <person name="Lyu W."/>
        </authorList>
    </citation>
    <scope>NUCLEOTIDE SEQUENCE [LARGE SCALE GENOMIC DNA]</scope>
    <source>
        <strain evidence="7">C44</strain>
    </source>
</reference>
<feature type="domain" description="HTH cro/C1-type" evidence="5">
    <location>
        <begin position="3"/>
        <end position="45"/>
    </location>
</feature>
<dbReference type="Proteomes" id="UP000078534">
    <property type="component" value="Unassembled WGS sequence"/>
</dbReference>
<evidence type="ECO:0000256" key="1">
    <source>
        <dbReference type="ARBA" id="ARBA00023015"/>
    </source>
</evidence>
<dbReference type="SUPFAM" id="SSF47413">
    <property type="entry name" value="lambda repressor-like DNA-binding domains"/>
    <property type="match status" value="1"/>
</dbReference>
<evidence type="ECO:0000313" key="7">
    <source>
        <dbReference type="Proteomes" id="UP000078534"/>
    </source>
</evidence>
<protein>
    <submittedName>
        <fullName evidence="6">LacI family transcriptional regulator</fullName>
    </submittedName>
</protein>
<keyword evidence="1" id="KW-0805">Transcription regulation</keyword>
<evidence type="ECO:0000259" key="5">
    <source>
        <dbReference type="PROSITE" id="PS50943"/>
    </source>
</evidence>
<evidence type="ECO:0000313" key="6">
    <source>
        <dbReference type="EMBL" id="OAS89280.1"/>
    </source>
</evidence>
<dbReference type="SMART" id="SM00354">
    <property type="entry name" value="HTH_LACI"/>
    <property type="match status" value="1"/>
</dbReference>
<comment type="caution">
    <text evidence="6">The sequence shown here is derived from an EMBL/GenBank/DDBJ whole genome shotgun (WGS) entry which is preliminary data.</text>
</comment>
<dbReference type="CDD" id="cd01392">
    <property type="entry name" value="HTH_LacI"/>
    <property type="match status" value="1"/>
</dbReference>
<dbReference type="Pfam" id="PF13377">
    <property type="entry name" value="Peripla_BP_3"/>
    <property type="match status" value="1"/>
</dbReference>
<dbReference type="CDD" id="cd01542">
    <property type="entry name" value="PBP1_TreR-like"/>
    <property type="match status" value="1"/>
</dbReference>
<dbReference type="InterPro" id="IPR046335">
    <property type="entry name" value="LacI/GalR-like_sensor"/>
</dbReference>
<evidence type="ECO:0000259" key="4">
    <source>
        <dbReference type="PROSITE" id="PS50932"/>
    </source>
</evidence>
<dbReference type="Pfam" id="PF00356">
    <property type="entry name" value="LacI"/>
    <property type="match status" value="1"/>
</dbReference>
<name>A0A179T7C6_9BACI</name>
<dbReference type="EMBL" id="LWSG01000001">
    <property type="protein sequence ID" value="OAS89280.1"/>
    <property type="molecule type" value="Genomic_DNA"/>
</dbReference>
<dbReference type="Gene3D" id="3.40.50.2300">
    <property type="match status" value="2"/>
</dbReference>
<dbReference type="GO" id="GO:0003700">
    <property type="term" value="F:DNA-binding transcription factor activity"/>
    <property type="evidence" value="ECO:0007669"/>
    <property type="project" value="TreeGrafter"/>
</dbReference>
<dbReference type="PROSITE" id="PS50943">
    <property type="entry name" value="HTH_CROC1"/>
    <property type="match status" value="1"/>
</dbReference>
<dbReference type="AlphaFoldDB" id="A0A179T7C6"/>
<proteinExistence type="predicted"/>
<dbReference type="STRING" id="152268.A6K24_01645"/>
<dbReference type="PROSITE" id="PS50932">
    <property type="entry name" value="HTH_LACI_2"/>
    <property type="match status" value="1"/>
</dbReference>
<dbReference type="PRINTS" id="PR00036">
    <property type="entry name" value="HTHLACI"/>
</dbReference>
<dbReference type="InterPro" id="IPR000843">
    <property type="entry name" value="HTH_LacI"/>
</dbReference>
<dbReference type="InterPro" id="IPR010982">
    <property type="entry name" value="Lambda_DNA-bd_dom_sf"/>
</dbReference>
<keyword evidence="2" id="KW-0238">DNA-binding</keyword>
<dbReference type="OrthoDB" id="3180992at2"/>
<dbReference type="SUPFAM" id="SSF53822">
    <property type="entry name" value="Periplasmic binding protein-like I"/>
    <property type="match status" value="1"/>
</dbReference>
<feature type="domain" description="HTH lacI-type" evidence="4">
    <location>
        <begin position="2"/>
        <end position="55"/>
    </location>
</feature>
<keyword evidence="3" id="KW-0804">Transcription</keyword>
<dbReference type="InterPro" id="IPR001387">
    <property type="entry name" value="Cro/C1-type_HTH"/>
</dbReference>
<dbReference type="RefSeq" id="WP_066324702.1">
    <property type="nucleotide sequence ID" value="NZ_LWSG01000001.1"/>
</dbReference>